<evidence type="ECO:0000313" key="14">
    <source>
        <dbReference type="Proteomes" id="UP000238042"/>
    </source>
</evidence>
<evidence type="ECO:0000256" key="4">
    <source>
        <dbReference type="ARBA" id="ARBA00022475"/>
    </source>
</evidence>
<keyword evidence="5" id="KW-0997">Cell inner membrane</keyword>
<evidence type="ECO:0000313" key="13">
    <source>
        <dbReference type="EMBL" id="PQL94878.1"/>
    </source>
</evidence>
<evidence type="ECO:0000256" key="3">
    <source>
        <dbReference type="ARBA" id="ARBA00022448"/>
    </source>
</evidence>
<dbReference type="OrthoDB" id="1095452at2"/>
<dbReference type="GO" id="GO:0098797">
    <property type="term" value="C:plasma membrane protein complex"/>
    <property type="evidence" value="ECO:0007669"/>
    <property type="project" value="TreeGrafter"/>
</dbReference>
<dbReference type="PANTHER" id="PTHR33446:SF2">
    <property type="entry name" value="PROTEIN TONB"/>
    <property type="match status" value="1"/>
</dbReference>
<feature type="transmembrane region" description="Helical" evidence="11">
    <location>
        <begin position="33"/>
        <end position="55"/>
    </location>
</feature>
<keyword evidence="14" id="KW-1185">Reference proteome</keyword>
<keyword evidence="6 11" id="KW-0812">Transmembrane</keyword>
<dbReference type="EMBL" id="PSZM01000003">
    <property type="protein sequence ID" value="PQL94878.1"/>
    <property type="molecule type" value="Genomic_DNA"/>
</dbReference>
<feature type="compositionally biased region" description="Basic and acidic residues" evidence="10">
    <location>
        <begin position="86"/>
        <end position="95"/>
    </location>
</feature>
<dbReference type="Gene3D" id="3.30.1150.10">
    <property type="match status" value="1"/>
</dbReference>
<evidence type="ECO:0000256" key="8">
    <source>
        <dbReference type="ARBA" id="ARBA00022989"/>
    </source>
</evidence>
<keyword evidence="8 11" id="KW-1133">Transmembrane helix</keyword>
<dbReference type="InterPro" id="IPR003538">
    <property type="entry name" value="TonB"/>
</dbReference>
<keyword evidence="3" id="KW-0813">Transport</keyword>
<evidence type="ECO:0000256" key="7">
    <source>
        <dbReference type="ARBA" id="ARBA00022927"/>
    </source>
</evidence>
<keyword evidence="4" id="KW-1003">Cell membrane</keyword>
<dbReference type="AlphaFoldDB" id="A0A2S8AFJ3"/>
<sequence length="282" mass="31492">MSDKHLQSLDDIIFEHKNRNYGAYRLRNNEKGYLTKAFFIGAAIFILFILLLYVYNRKEAESNEKSKEAVKVNLSDLNPPDEKDDVVEIKPEEPKAPPPPQQDEVAQVKMVMPEPKKVVVKEETVPQVQETKDKALGLENKDGKGTGDAAIAHGKQNDVPAASIPPPVTPPVNDNRIFDGDVEQEAQYPGGIESLRKFVASRIEYPSRAIDRNTEGRVMIKFVVEKDGSVSQVSIVKDIGDGCGAEAVRVIKQTKKWKPAMVNGKTVRSIFRFPVVFRIPPQ</sequence>
<keyword evidence="7" id="KW-0653">Protein transport</keyword>
<evidence type="ECO:0000256" key="1">
    <source>
        <dbReference type="ARBA" id="ARBA00004383"/>
    </source>
</evidence>
<proteinExistence type="inferred from homology"/>
<comment type="subcellular location">
    <subcellularLocation>
        <location evidence="1">Cell inner membrane</location>
        <topology evidence="1">Single-pass membrane protein</topology>
        <orientation evidence="1">Periplasmic side</orientation>
    </subcellularLocation>
</comment>
<dbReference type="InterPro" id="IPR006260">
    <property type="entry name" value="TonB/TolA_C"/>
</dbReference>
<evidence type="ECO:0000256" key="10">
    <source>
        <dbReference type="SAM" id="MobiDB-lite"/>
    </source>
</evidence>
<protein>
    <recommendedName>
        <fullName evidence="12">TonB C-terminal domain-containing protein</fullName>
    </recommendedName>
</protein>
<dbReference type="PANTHER" id="PTHR33446">
    <property type="entry name" value="PROTEIN TONB-RELATED"/>
    <property type="match status" value="1"/>
</dbReference>
<evidence type="ECO:0000256" key="6">
    <source>
        <dbReference type="ARBA" id="ARBA00022692"/>
    </source>
</evidence>
<evidence type="ECO:0000256" key="9">
    <source>
        <dbReference type="ARBA" id="ARBA00023136"/>
    </source>
</evidence>
<dbReference type="PRINTS" id="PR01374">
    <property type="entry name" value="TONBPROTEIN"/>
</dbReference>
<keyword evidence="9 11" id="KW-0472">Membrane</keyword>
<dbReference type="GO" id="GO:0015031">
    <property type="term" value="P:protein transport"/>
    <property type="evidence" value="ECO:0007669"/>
    <property type="project" value="UniProtKB-KW"/>
</dbReference>
<dbReference type="Proteomes" id="UP000238042">
    <property type="component" value="Unassembled WGS sequence"/>
</dbReference>
<evidence type="ECO:0000259" key="12">
    <source>
        <dbReference type="PROSITE" id="PS52015"/>
    </source>
</evidence>
<dbReference type="InterPro" id="IPR037682">
    <property type="entry name" value="TonB_C"/>
</dbReference>
<comment type="similarity">
    <text evidence="2">Belongs to the TonB family.</text>
</comment>
<dbReference type="GO" id="GO:0015891">
    <property type="term" value="P:siderophore transport"/>
    <property type="evidence" value="ECO:0007669"/>
    <property type="project" value="InterPro"/>
</dbReference>
<accession>A0A2S8AFJ3</accession>
<dbReference type="SUPFAM" id="SSF74653">
    <property type="entry name" value="TolA/TonB C-terminal domain"/>
    <property type="match status" value="1"/>
</dbReference>
<dbReference type="PROSITE" id="PS52015">
    <property type="entry name" value="TONB_CTD"/>
    <property type="match status" value="1"/>
</dbReference>
<dbReference type="NCBIfam" id="TIGR01352">
    <property type="entry name" value="tonB_Cterm"/>
    <property type="match status" value="1"/>
</dbReference>
<dbReference type="GO" id="GO:0030288">
    <property type="term" value="C:outer membrane-bounded periplasmic space"/>
    <property type="evidence" value="ECO:0007669"/>
    <property type="project" value="InterPro"/>
</dbReference>
<evidence type="ECO:0000256" key="11">
    <source>
        <dbReference type="SAM" id="Phobius"/>
    </source>
</evidence>
<dbReference type="GO" id="GO:0055085">
    <property type="term" value="P:transmembrane transport"/>
    <property type="evidence" value="ECO:0007669"/>
    <property type="project" value="InterPro"/>
</dbReference>
<feature type="region of interest" description="Disordered" evidence="10">
    <location>
        <begin position="64"/>
        <end position="104"/>
    </location>
</feature>
<gene>
    <name evidence="13" type="ORF">C4S77_02540</name>
</gene>
<name>A0A2S8AFJ3_9FLAO</name>
<evidence type="ECO:0000256" key="2">
    <source>
        <dbReference type="ARBA" id="ARBA00006555"/>
    </source>
</evidence>
<feature type="domain" description="TonB C-terminal" evidence="12">
    <location>
        <begin position="190"/>
        <end position="282"/>
    </location>
</feature>
<dbReference type="Pfam" id="PF03544">
    <property type="entry name" value="TonB_C"/>
    <property type="match status" value="1"/>
</dbReference>
<dbReference type="GO" id="GO:0031992">
    <property type="term" value="F:energy transducer activity"/>
    <property type="evidence" value="ECO:0007669"/>
    <property type="project" value="InterPro"/>
</dbReference>
<dbReference type="RefSeq" id="WP_105245857.1">
    <property type="nucleotide sequence ID" value="NZ_PSZM01000003.1"/>
</dbReference>
<comment type="caution">
    <text evidence="13">The sequence shown here is derived from an EMBL/GenBank/DDBJ whole genome shotgun (WGS) entry which is preliminary data.</text>
</comment>
<dbReference type="InterPro" id="IPR051045">
    <property type="entry name" value="TonB-dependent_transducer"/>
</dbReference>
<organism evidence="13 14">
    <name type="scientific">Apibacter adventoris</name>
    <dbReference type="NCBI Taxonomy" id="1679466"/>
    <lineage>
        <taxon>Bacteria</taxon>
        <taxon>Pseudomonadati</taxon>
        <taxon>Bacteroidota</taxon>
        <taxon>Flavobacteriia</taxon>
        <taxon>Flavobacteriales</taxon>
        <taxon>Weeksellaceae</taxon>
        <taxon>Apibacter</taxon>
    </lineage>
</organism>
<reference evidence="13 14" key="1">
    <citation type="submission" date="2018-02" db="EMBL/GenBank/DDBJ databases">
        <title>Genome sequences of Apibacter spp., gut symbionts of Asian honey bees.</title>
        <authorList>
            <person name="Kwong W.K."/>
            <person name="Steele M.I."/>
            <person name="Moran N.A."/>
        </authorList>
    </citation>
    <scope>NUCLEOTIDE SEQUENCE [LARGE SCALE GENOMIC DNA]</scope>
    <source>
        <strain evidence="14">wkB301</strain>
    </source>
</reference>
<evidence type="ECO:0000256" key="5">
    <source>
        <dbReference type="ARBA" id="ARBA00022519"/>
    </source>
</evidence>